<evidence type="ECO:0000256" key="1">
    <source>
        <dbReference type="SAM" id="MobiDB-lite"/>
    </source>
</evidence>
<feature type="compositionally biased region" description="Low complexity" evidence="1">
    <location>
        <begin position="310"/>
        <end position="325"/>
    </location>
</feature>
<dbReference type="EMBL" id="GL833129">
    <property type="protein sequence ID" value="EGB07935.1"/>
    <property type="molecule type" value="Genomic_DNA"/>
</dbReference>
<dbReference type="Proteomes" id="UP000002729">
    <property type="component" value="Unassembled WGS sequence"/>
</dbReference>
<feature type="region of interest" description="Disordered" evidence="1">
    <location>
        <begin position="142"/>
        <end position="410"/>
    </location>
</feature>
<dbReference type="RefSeq" id="XP_009037308.1">
    <property type="nucleotide sequence ID" value="XM_009039060.1"/>
</dbReference>
<evidence type="ECO:0000313" key="3">
    <source>
        <dbReference type="Proteomes" id="UP000002729"/>
    </source>
</evidence>
<feature type="compositionally biased region" description="Basic residues" evidence="1">
    <location>
        <begin position="296"/>
        <end position="309"/>
    </location>
</feature>
<name>F0YAI3_AURAN</name>
<dbReference type="OrthoDB" id="10671799at2759"/>
<keyword evidence="3" id="KW-1185">Reference proteome</keyword>
<accession>F0YAI3</accession>
<dbReference type="AlphaFoldDB" id="F0YAI3"/>
<feature type="compositionally biased region" description="Low complexity" evidence="1">
    <location>
        <begin position="148"/>
        <end position="162"/>
    </location>
</feature>
<dbReference type="GeneID" id="20224882"/>
<dbReference type="InParanoid" id="F0YAI3"/>
<sequence length="744" mass="80844">MVIISPRKSKDAIGPWPTEKAREIDSWLKNKCPQRLFGGQAAVEGMVSVLHACLARGDAATKHEEMALCWAHVALELKASTASAGDFHKMWVEKVLAGTAGELKTSAHAAAQAGGAPPETRDAATEMLSPAEAYALDTLREASEQGSPLAAPPQLKLPQLDLAKADGGGPRSRTEREGRRSAKPTLSARRTQSARGSGLDSARSQFGDDEPPPQDKAGRKKRPGRQLSRMSMLERQAHCAEKKREKLDAQRAEKEQREADELSFAPKLHRRISAPPPPRREASKQDVLKEKNGEPKKKRPAALRKKRSSKSNAASAPSREPSPAAGEDAKPRLSPRTGLARRRRSSAPPPDENAAPAEAARADEPARAGEPAAEPSPEKPPSPEEPAPAPSPEKPATPPQPTCEFDRVDDGRAYVRLRKPGDIDPRNIFRKRAGKLGHDGATLSVGRDDKGREHVLQVILDADRYTPEQAHAYLLQHHHADYLAKRERGGDCASVCIVGSPPSSPSRSENANGITELFWWPVQFVTAADPVPGQDSDSKDSTSSYQENMTPQWASTSLWDVHAAWHSAKGVSAEQYWGISRSPDRYMSLSELCVAVHWFAATAMFAHRPSSIVSVSRLTPPSQDASKIGDRHTLDRFPLSRSHLSIVKSQYGNDTRASTACMACSNMRDRPLCIVKKPRPSCMWSQVTSDDRATDVPFSSAAVREIAYALRTRKDRGVPAATAAALWDRVARSVEAPASGLSQA</sequence>
<proteinExistence type="predicted"/>
<gene>
    <name evidence="2" type="ORF">AURANDRAFT_64540</name>
</gene>
<feature type="compositionally biased region" description="Pro residues" evidence="1">
    <location>
        <begin position="378"/>
        <end position="401"/>
    </location>
</feature>
<organism evidence="3">
    <name type="scientific">Aureococcus anophagefferens</name>
    <name type="common">Harmful bloom alga</name>
    <dbReference type="NCBI Taxonomy" id="44056"/>
    <lineage>
        <taxon>Eukaryota</taxon>
        <taxon>Sar</taxon>
        <taxon>Stramenopiles</taxon>
        <taxon>Ochrophyta</taxon>
        <taxon>Pelagophyceae</taxon>
        <taxon>Pelagomonadales</taxon>
        <taxon>Pelagomonadaceae</taxon>
        <taxon>Aureococcus</taxon>
    </lineage>
</organism>
<feature type="compositionally biased region" description="Basic and acidic residues" evidence="1">
    <location>
        <begin position="235"/>
        <end position="260"/>
    </location>
</feature>
<reference evidence="2 3" key="1">
    <citation type="journal article" date="2011" name="Proc. Natl. Acad. Sci. U.S.A.">
        <title>Niche of harmful alga Aureococcus anophagefferens revealed through ecogenomics.</title>
        <authorList>
            <person name="Gobler C.J."/>
            <person name="Berry D.L."/>
            <person name="Dyhrman S.T."/>
            <person name="Wilhelm S.W."/>
            <person name="Salamov A."/>
            <person name="Lobanov A.V."/>
            <person name="Zhang Y."/>
            <person name="Collier J.L."/>
            <person name="Wurch L.L."/>
            <person name="Kustka A.B."/>
            <person name="Dill B.D."/>
            <person name="Shah M."/>
            <person name="VerBerkmoes N.C."/>
            <person name="Kuo A."/>
            <person name="Terry A."/>
            <person name="Pangilinan J."/>
            <person name="Lindquist E.A."/>
            <person name="Lucas S."/>
            <person name="Paulsen I.T."/>
            <person name="Hattenrath-Lehmann T.K."/>
            <person name="Talmage S.C."/>
            <person name="Walker E.A."/>
            <person name="Koch F."/>
            <person name="Burson A.M."/>
            <person name="Marcoval M.A."/>
            <person name="Tang Y.Z."/>
            <person name="Lecleir G.R."/>
            <person name="Coyne K.J."/>
            <person name="Berg G.M."/>
            <person name="Bertrand E.M."/>
            <person name="Saito M.A."/>
            <person name="Gladyshev V.N."/>
            <person name="Grigoriev I.V."/>
        </authorList>
    </citation>
    <scope>NUCLEOTIDE SEQUENCE [LARGE SCALE GENOMIC DNA]</scope>
    <source>
        <strain evidence="3">CCMP 1984</strain>
    </source>
</reference>
<evidence type="ECO:0000313" key="2">
    <source>
        <dbReference type="EMBL" id="EGB07935.1"/>
    </source>
</evidence>
<protein>
    <submittedName>
        <fullName evidence="2">Uncharacterized protein</fullName>
    </submittedName>
</protein>
<feature type="compositionally biased region" description="Basic and acidic residues" evidence="1">
    <location>
        <begin position="278"/>
        <end position="295"/>
    </location>
</feature>
<dbReference type="KEGG" id="aaf:AURANDRAFT_64540"/>